<feature type="domain" description="N-acetylmuramidase" evidence="2">
    <location>
        <begin position="28"/>
        <end position="188"/>
    </location>
</feature>
<name>A0A345YEG4_9SPHN</name>
<dbReference type="InterPro" id="IPR036365">
    <property type="entry name" value="PGBD-like_sf"/>
</dbReference>
<dbReference type="KEGG" id="err:DVR09_08170"/>
<evidence type="ECO:0000313" key="4">
    <source>
        <dbReference type="Proteomes" id="UP000254508"/>
    </source>
</evidence>
<dbReference type="EMBL" id="CP031357">
    <property type="protein sequence ID" value="AXK42316.1"/>
    <property type="molecule type" value="Genomic_DNA"/>
</dbReference>
<dbReference type="AlphaFoldDB" id="A0A345YEG4"/>
<dbReference type="InterPro" id="IPR002477">
    <property type="entry name" value="Peptidoglycan-bd-like"/>
</dbReference>
<dbReference type="OrthoDB" id="1523598at2"/>
<dbReference type="Gene3D" id="1.10.101.10">
    <property type="entry name" value="PGBD-like superfamily/PGBD"/>
    <property type="match status" value="1"/>
</dbReference>
<feature type="domain" description="Peptidoglycan binding-like" evidence="1">
    <location>
        <begin position="209"/>
        <end position="259"/>
    </location>
</feature>
<organism evidence="3 4">
    <name type="scientific">Erythrobacter aureus</name>
    <dbReference type="NCBI Taxonomy" id="2182384"/>
    <lineage>
        <taxon>Bacteria</taxon>
        <taxon>Pseudomonadati</taxon>
        <taxon>Pseudomonadota</taxon>
        <taxon>Alphaproteobacteria</taxon>
        <taxon>Sphingomonadales</taxon>
        <taxon>Erythrobacteraceae</taxon>
        <taxon>Erythrobacter/Porphyrobacter group</taxon>
        <taxon>Erythrobacter</taxon>
    </lineage>
</organism>
<dbReference type="Pfam" id="PF11860">
    <property type="entry name" value="Muramidase"/>
    <property type="match status" value="1"/>
</dbReference>
<accession>A0A345YEG4</accession>
<dbReference type="Proteomes" id="UP000254508">
    <property type="component" value="Chromosome"/>
</dbReference>
<dbReference type="RefSeq" id="WP_115416497.1">
    <property type="nucleotide sequence ID" value="NZ_CP031357.1"/>
</dbReference>
<evidence type="ECO:0000313" key="3">
    <source>
        <dbReference type="EMBL" id="AXK42316.1"/>
    </source>
</evidence>
<evidence type="ECO:0000259" key="2">
    <source>
        <dbReference type="Pfam" id="PF11860"/>
    </source>
</evidence>
<proteinExistence type="predicted"/>
<sequence>MPLQFAGPASPLDEEAIEKAARDIGCRVAAVRAVIDVESRGGFLADKRPKILFERHYFSRLTKRRYDRSHPAISQPDPGGYKGGRKEYDRLAQAIDLDRDAALRSASWGAFQIMGDNYRICGFDDVEDFVSAMVSGEPAQLRAFVAFVKSSNLDAALIRRDWAQFARGYNGPAYRANRYDEKLEASYRFHAAGEPRVHPARPLLRQGDRGDSVRAMQNLLNILADGYFGPITRRAVIAFQKSKDLSADGVVGKKTWAALAAN</sequence>
<dbReference type="SUPFAM" id="SSF47090">
    <property type="entry name" value="PGBD-like"/>
    <property type="match status" value="1"/>
</dbReference>
<keyword evidence="4" id="KW-1185">Reference proteome</keyword>
<dbReference type="Pfam" id="PF01471">
    <property type="entry name" value="PG_binding_1"/>
    <property type="match status" value="1"/>
</dbReference>
<evidence type="ECO:0000259" key="1">
    <source>
        <dbReference type="Pfam" id="PF01471"/>
    </source>
</evidence>
<dbReference type="InterPro" id="IPR036366">
    <property type="entry name" value="PGBDSf"/>
</dbReference>
<reference evidence="4" key="1">
    <citation type="submission" date="2018-07" db="EMBL/GenBank/DDBJ databases">
        <title>Genome sequence of Erythrobacter strain YH-07, an antagonistic bacterium isolated from Yellow Sea.</title>
        <authorList>
            <person name="Tang T."/>
            <person name="Liu Q."/>
            <person name="Sun X."/>
        </authorList>
    </citation>
    <scope>NUCLEOTIDE SEQUENCE [LARGE SCALE GENOMIC DNA]</scope>
    <source>
        <strain evidence="4">YH-07</strain>
    </source>
</reference>
<dbReference type="InterPro" id="IPR024408">
    <property type="entry name" value="Muramidase"/>
</dbReference>
<protein>
    <submittedName>
        <fullName evidence="3">DUF3380 domain-containing protein</fullName>
    </submittedName>
</protein>
<gene>
    <name evidence="3" type="ORF">DVR09_08170</name>
</gene>